<proteinExistence type="predicted"/>
<dbReference type="Proteomes" id="UP000653644">
    <property type="component" value="Unassembled WGS sequence"/>
</dbReference>
<evidence type="ECO:0008006" key="3">
    <source>
        <dbReference type="Google" id="ProtNLM"/>
    </source>
</evidence>
<reference evidence="2" key="1">
    <citation type="journal article" date="2019" name="Int. J. Syst. Evol. Microbiol.">
        <title>The Global Catalogue of Microorganisms (GCM) 10K type strain sequencing project: providing services to taxonomists for standard genome sequencing and annotation.</title>
        <authorList>
            <consortium name="The Broad Institute Genomics Platform"/>
            <consortium name="The Broad Institute Genome Sequencing Center for Infectious Disease"/>
            <person name="Wu L."/>
            <person name="Ma J."/>
        </authorList>
    </citation>
    <scope>NUCLEOTIDE SEQUENCE [LARGE SCALE GENOMIC DNA]</scope>
    <source>
        <strain evidence="2">JCM 4733</strain>
    </source>
</reference>
<gene>
    <name evidence="1" type="ORF">GCM10010345_11410</name>
</gene>
<evidence type="ECO:0000313" key="2">
    <source>
        <dbReference type="Proteomes" id="UP000653644"/>
    </source>
</evidence>
<organism evidence="1 2">
    <name type="scientific">Streptomyces canarius</name>
    <dbReference type="NCBI Taxonomy" id="285453"/>
    <lineage>
        <taxon>Bacteria</taxon>
        <taxon>Bacillati</taxon>
        <taxon>Actinomycetota</taxon>
        <taxon>Actinomycetes</taxon>
        <taxon>Kitasatosporales</taxon>
        <taxon>Streptomycetaceae</taxon>
        <taxon>Streptomyces</taxon>
    </lineage>
</organism>
<dbReference type="EMBL" id="BMVN01000003">
    <property type="protein sequence ID" value="GHA08770.1"/>
    <property type="molecule type" value="Genomic_DNA"/>
</dbReference>
<keyword evidence="2" id="KW-1185">Reference proteome</keyword>
<protein>
    <recommendedName>
        <fullName evidence="3">NfeD-like C-terminal domain-containing protein</fullName>
    </recommendedName>
</protein>
<comment type="caution">
    <text evidence="1">The sequence shown here is derived from an EMBL/GenBank/DDBJ whole genome shotgun (WGS) entry which is preliminary data.</text>
</comment>
<evidence type="ECO:0000313" key="1">
    <source>
        <dbReference type="EMBL" id="GHA08770.1"/>
    </source>
</evidence>
<name>A0ABQ3CFL3_9ACTN</name>
<sequence>MSNHGTPLDIQVGDLVEGVASGSTHGSVIRVRVDREPWPGGVSSDGRDRTVLSDGRGVHMVDTDTIQIIERAQ</sequence>
<dbReference type="RefSeq" id="WP_189882859.1">
    <property type="nucleotide sequence ID" value="NZ_BMVN01000003.1"/>
</dbReference>
<accession>A0ABQ3CFL3</accession>